<dbReference type="Proteomes" id="UP000267469">
    <property type="component" value="Unassembled WGS sequence"/>
</dbReference>
<dbReference type="EMBL" id="RJTM01000143">
    <property type="protein sequence ID" value="RNL78004.1"/>
    <property type="molecule type" value="Genomic_DNA"/>
</dbReference>
<evidence type="ECO:0000313" key="1">
    <source>
        <dbReference type="EMBL" id="RNL78004.1"/>
    </source>
</evidence>
<gene>
    <name evidence="1" type="ORF">ED312_20095</name>
</gene>
<protein>
    <recommendedName>
        <fullName evidence="3">SMI1/KNR4 family protein</fullName>
    </recommendedName>
</protein>
<dbReference type="AlphaFoldDB" id="A0A3N0DQT5"/>
<dbReference type="RefSeq" id="WP_123217819.1">
    <property type="nucleotide sequence ID" value="NZ_RJTM01000143.1"/>
</dbReference>
<proteinExistence type="predicted"/>
<accession>A0A3N0DQT5</accession>
<comment type="caution">
    <text evidence="1">The sequence shown here is derived from an EMBL/GenBank/DDBJ whole genome shotgun (WGS) entry which is preliminary data.</text>
</comment>
<name>A0A3N0DQT5_SINP1</name>
<evidence type="ECO:0000313" key="2">
    <source>
        <dbReference type="Proteomes" id="UP000267469"/>
    </source>
</evidence>
<keyword evidence="2" id="KW-1185">Reference proteome</keyword>
<evidence type="ECO:0008006" key="3">
    <source>
        <dbReference type="Google" id="ProtNLM"/>
    </source>
</evidence>
<dbReference type="OrthoDB" id="1191115at2"/>
<reference evidence="1 2" key="1">
    <citation type="submission" date="2018-10" db="EMBL/GenBank/DDBJ databases">
        <title>Sinomicrobium pectinilyticum sp. nov., a pectinase-producing bacterium isolated from alkaline and saline soil, and emended description of the genus Sinomicrobium.</title>
        <authorList>
            <person name="Cheng B."/>
            <person name="Li C."/>
            <person name="Lai Q."/>
            <person name="Du M."/>
            <person name="Shao Z."/>
            <person name="Xu P."/>
            <person name="Yang C."/>
        </authorList>
    </citation>
    <scope>NUCLEOTIDE SEQUENCE [LARGE SCALE GENOMIC DNA]</scope>
    <source>
        <strain evidence="1 2">5DNS001</strain>
    </source>
</reference>
<organism evidence="1 2">
    <name type="scientific">Sinomicrobium pectinilyticum</name>
    <dbReference type="NCBI Taxonomy" id="1084421"/>
    <lineage>
        <taxon>Bacteria</taxon>
        <taxon>Pseudomonadati</taxon>
        <taxon>Bacteroidota</taxon>
        <taxon>Flavobacteriia</taxon>
        <taxon>Flavobacteriales</taxon>
        <taxon>Flavobacteriaceae</taxon>
        <taxon>Sinomicrobium</taxon>
    </lineage>
</organism>
<sequence>MTAAEFKKEWKPDDFFGWTEFSPEQLKRTTLSVSTKDFLKGGFPENAAPFLSFGLGDFGGKFRTVSEYYNGYHSLGTDAGKYWVFGVDGAGNPICMDAGTNDRIVLLDHEDKFQLDSIINKNVAELARCLVAYKKINEQIRAEFGQRGIADAKYSPKHIAELQKAFQEINPDIFTESDFWRDSIDDLLQNC</sequence>